<gene>
    <name evidence="1" type="ORF">J2S11_002781</name>
</gene>
<dbReference type="Proteomes" id="UP001235840">
    <property type="component" value="Unassembled WGS sequence"/>
</dbReference>
<dbReference type="RefSeq" id="WP_307395405.1">
    <property type="nucleotide sequence ID" value="NZ_BAAADK010000003.1"/>
</dbReference>
<evidence type="ECO:0000313" key="2">
    <source>
        <dbReference type="Proteomes" id="UP001235840"/>
    </source>
</evidence>
<reference evidence="1 2" key="1">
    <citation type="submission" date="2023-07" db="EMBL/GenBank/DDBJ databases">
        <title>Genomic Encyclopedia of Type Strains, Phase IV (KMG-IV): sequencing the most valuable type-strain genomes for metagenomic binning, comparative biology and taxonomic classification.</title>
        <authorList>
            <person name="Goeker M."/>
        </authorList>
    </citation>
    <scope>NUCLEOTIDE SEQUENCE [LARGE SCALE GENOMIC DNA]</scope>
    <source>
        <strain evidence="1 2">DSM 12751</strain>
    </source>
</reference>
<dbReference type="EMBL" id="JAUSTY010000011">
    <property type="protein sequence ID" value="MDQ0166865.1"/>
    <property type="molecule type" value="Genomic_DNA"/>
</dbReference>
<evidence type="ECO:0000313" key="1">
    <source>
        <dbReference type="EMBL" id="MDQ0166865.1"/>
    </source>
</evidence>
<accession>A0ABT9W180</accession>
<organism evidence="1 2">
    <name type="scientific">Caldalkalibacillus horti</name>
    <dbReference type="NCBI Taxonomy" id="77523"/>
    <lineage>
        <taxon>Bacteria</taxon>
        <taxon>Bacillati</taxon>
        <taxon>Bacillota</taxon>
        <taxon>Bacilli</taxon>
        <taxon>Bacillales</taxon>
        <taxon>Bacillaceae</taxon>
        <taxon>Caldalkalibacillus</taxon>
    </lineage>
</organism>
<name>A0ABT9W180_9BACI</name>
<protein>
    <submittedName>
        <fullName evidence="1">Uncharacterized protein</fullName>
    </submittedName>
</protein>
<proteinExistence type="predicted"/>
<dbReference type="PROSITE" id="PS51257">
    <property type="entry name" value="PROKAR_LIPOPROTEIN"/>
    <property type="match status" value="1"/>
</dbReference>
<keyword evidence="2" id="KW-1185">Reference proteome</keyword>
<sequence length="167" mass="19485">MKNIWNKRMAVTALSIIMIIALGGCSLLSQLTGKTDVMMDYLDKTNDLTNEYIMILNTEMMIEDWDELVAFTEDELLPRMNRILDSVNEVINEFDEDELITLHQLLVQSYEKLIEGNELWLAEEYEEADVLLTESDELYMQYEEDLDSLASKWGVNIEWEDVEEGLE</sequence>
<comment type="caution">
    <text evidence="1">The sequence shown here is derived from an EMBL/GenBank/DDBJ whole genome shotgun (WGS) entry which is preliminary data.</text>
</comment>